<comment type="caution">
    <text evidence="2">The sequence shown here is derived from an EMBL/GenBank/DDBJ whole genome shotgun (WGS) entry which is preliminary data.</text>
</comment>
<dbReference type="RefSeq" id="WP_057506330.1">
    <property type="nucleotide sequence ID" value="NZ_LLXS01000037.1"/>
</dbReference>
<feature type="region of interest" description="Disordered" evidence="1">
    <location>
        <begin position="39"/>
        <end position="84"/>
    </location>
</feature>
<name>A0A0R0ACN0_9GAMM</name>
<dbReference type="AlphaFoldDB" id="A0A0R0ACN0"/>
<feature type="compositionally biased region" description="Low complexity" evidence="1">
    <location>
        <begin position="59"/>
        <end position="72"/>
    </location>
</feature>
<dbReference type="Proteomes" id="UP000050836">
    <property type="component" value="Unassembled WGS sequence"/>
</dbReference>
<dbReference type="EMBL" id="LLXS01000037">
    <property type="protein sequence ID" value="KRG40274.1"/>
    <property type="molecule type" value="Genomic_DNA"/>
</dbReference>
<evidence type="ECO:0000256" key="1">
    <source>
        <dbReference type="SAM" id="MobiDB-lite"/>
    </source>
</evidence>
<accession>A0A0R0ACN0</accession>
<evidence type="ECO:0000313" key="2">
    <source>
        <dbReference type="EMBL" id="KRG40274.1"/>
    </source>
</evidence>
<protein>
    <submittedName>
        <fullName evidence="2">Uncharacterized protein</fullName>
    </submittedName>
</protein>
<organism evidence="2 3">
    <name type="scientific">Stenotrophomonas pictorum JCM 9942</name>
    <dbReference type="NCBI Taxonomy" id="1236960"/>
    <lineage>
        <taxon>Bacteria</taxon>
        <taxon>Pseudomonadati</taxon>
        <taxon>Pseudomonadota</taxon>
        <taxon>Gammaproteobacteria</taxon>
        <taxon>Lysobacterales</taxon>
        <taxon>Lysobacteraceae</taxon>
        <taxon>Stenotrophomonas</taxon>
    </lineage>
</organism>
<reference evidence="2 3" key="1">
    <citation type="submission" date="2015-10" db="EMBL/GenBank/DDBJ databases">
        <title>Genome sequencing and analysis of members of genus Stenotrophomonas.</title>
        <authorList>
            <person name="Patil P.P."/>
            <person name="Midha S."/>
            <person name="Patil P.B."/>
        </authorList>
    </citation>
    <scope>NUCLEOTIDE SEQUENCE [LARGE SCALE GENOMIC DNA]</scope>
    <source>
        <strain evidence="2 3">JCM 9942</strain>
    </source>
</reference>
<keyword evidence="3" id="KW-1185">Reference proteome</keyword>
<proteinExistence type="predicted"/>
<evidence type="ECO:0000313" key="3">
    <source>
        <dbReference type="Proteomes" id="UP000050836"/>
    </source>
</evidence>
<gene>
    <name evidence="2" type="ORF">ARC78_12815</name>
</gene>
<sequence length="84" mass="8893">MKKISITGPHAQQRNLSRERIAEDMAAFSNAGGHVEVLGNTPFRTRVDPPKPTTASGKAARPLAADAEAAAVPPAPPRKRTPSR</sequence>